<protein>
    <submittedName>
        <fullName evidence="4">SN protein</fullName>
    </submittedName>
</protein>
<dbReference type="PROSITE" id="PS50835">
    <property type="entry name" value="IG_LIKE"/>
    <property type="match status" value="3"/>
</dbReference>
<evidence type="ECO:0000313" key="5">
    <source>
        <dbReference type="Proteomes" id="UP001166093"/>
    </source>
</evidence>
<accession>A0ABS2XU72</accession>
<keyword evidence="5" id="KW-1185">Reference proteome</keyword>
<dbReference type="Proteomes" id="UP001166093">
    <property type="component" value="Unassembled WGS sequence"/>
</dbReference>
<dbReference type="Pfam" id="PF13927">
    <property type="entry name" value="Ig_3"/>
    <property type="match status" value="1"/>
</dbReference>
<dbReference type="InterPro" id="IPR050488">
    <property type="entry name" value="Ig_Fc_receptor"/>
</dbReference>
<feature type="non-terminal residue" evidence="4">
    <location>
        <position position="1"/>
    </location>
</feature>
<dbReference type="SUPFAM" id="SSF48726">
    <property type="entry name" value="Immunoglobulin"/>
    <property type="match status" value="3"/>
</dbReference>
<organism evidence="4 5">
    <name type="scientific">Polyodon spathula</name>
    <name type="common">North American paddlefish</name>
    <name type="synonym">Squalus spathula</name>
    <dbReference type="NCBI Taxonomy" id="7913"/>
    <lineage>
        <taxon>Eukaryota</taxon>
        <taxon>Metazoa</taxon>
        <taxon>Chordata</taxon>
        <taxon>Craniata</taxon>
        <taxon>Vertebrata</taxon>
        <taxon>Euteleostomi</taxon>
        <taxon>Actinopterygii</taxon>
        <taxon>Chondrostei</taxon>
        <taxon>Acipenseriformes</taxon>
        <taxon>Polyodontidae</taxon>
        <taxon>Polyodon</taxon>
    </lineage>
</organism>
<proteinExistence type="predicted"/>
<keyword evidence="1" id="KW-0732">Signal</keyword>
<dbReference type="EMBL" id="JAAWVQ010075050">
    <property type="protein sequence ID" value="MBN3277910.1"/>
    <property type="molecule type" value="Genomic_DNA"/>
</dbReference>
<reference evidence="4" key="1">
    <citation type="journal article" date="2021" name="Cell">
        <title>Tracing the genetic footprints of vertebrate landing in non-teleost ray-finned fishes.</title>
        <authorList>
            <person name="Bi X."/>
            <person name="Wang K."/>
            <person name="Yang L."/>
            <person name="Pan H."/>
            <person name="Jiang H."/>
            <person name="Wei Q."/>
            <person name="Fang M."/>
            <person name="Yu H."/>
            <person name="Zhu C."/>
            <person name="Cai Y."/>
            <person name="He Y."/>
            <person name="Gan X."/>
            <person name="Zeng H."/>
            <person name="Yu D."/>
            <person name="Zhu Y."/>
            <person name="Jiang H."/>
            <person name="Qiu Q."/>
            <person name="Yang H."/>
            <person name="Zhang Y.E."/>
            <person name="Wang W."/>
            <person name="Zhu M."/>
            <person name="He S."/>
            <person name="Zhang G."/>
        </authorList>
    </citation>
    <scope>NUCLEOTIDE SEQUENCE</scope>
    <source>
        <strain evidence="4">Pddl_001</strain>
    </source>
</reference>
<evidence type="ECO:0000313" key="4">
    <source>
        <dbReference type="EMBL" id="MBN3277910.1"/>
    </source>
</evidence>
<dbReference type="SMART" id="SM00408">
    <property type="entry name" value="IGc2"/>
    <property type="match status" value="3"/>
</dbReference>
<gene>
    <name evidence="4" type="primary">Siglec1_1</name>
    <name evidence="4" type="ORF">GTO93_0005554</name>
</gene>
<dbReference type="InterPro" id="IPR013783">
    <property type="entry name" value="Ig-like_fold"/>
</dbReference>
<sequence>MKLALFNSNAFKSFNNTLTVSASVPPIFSVSGVLAKAVLTVEPGREVFEGDSVTLRCEFQGSSTGWTYHWYKNQQGNELLQTGSSGTGVIYTISAAALSDTGTYWCRPARGKPKFFPGYSQAIVLQVSAEQPKAVLTRTPDWSVLFPGEEVTLQCLIEGRPSAGLYIQYRAGDEELGQKLQCNSIGTTCTVEAKESHSGFYWCEDKAGHERSKSVDLKVSNASVILQSPPRPITEGDTLTLLCRARDTKGKRIVFEYYKNNETVESHSSTGVIIPAVMKKDAGLYKCFAYSKGRTLGGSEVEVSVRGKIFLRPACDSGWFS</sequence>
<evidence type="ECO:0000259" key="3">
    <source>
        <dbReference type="PROSITE" id="PS50835"/>
    </source>
</evidence>
<feature type="domain" description="Ig-like" evidence="3">
    <location>
        <begin position="25"/>
        <end position="107"/>
    </location>
</feature>
<evidence type="ECO:0000256" key="1">
    <source>
        <dbReference type="ARBA" id="ARBA00022729"/>
    </source>
</evidence>
<dbReference type="PANTHER" id="PTHR11481">
    <property type="entry name" value="IMMUNOGLOBULIN FC RECEPTOR"/>
    <property type="match status" value="1"/>
</dbReference>
<dbReference type="InterPro" id="IPR036179">
    <property type="entry name" value="Ig-like_dom_sf"/>
</dbReference>
<dbReference type="Gene3D" id="2.60.40.10">
    <property type="entry name" value="Immunoglobulins"/>
    <property type="match status" value="3"/>
</dbReference>
<feature type="domain" description="Ig-like" evidence="3">
    <location>
        <begin position="132"/>
        <end position="216"/>
    </location>
</feature>
<dbReference type="PANTHER" id="PTHR11481:SF64">
    <property type="entry name" value="FC RECEPTOR-LIKE PROTEIN 4"/>
    <property type="match status" value="1"/>
</dbReference>
<evidence type="ECO:0000256" key="2">
    <source>
        <dbReference type="ARBA" id="ARBA00023157"/>
    </source>
</evidence>
<feature type="domain" description="Ig-like" evidence="3">
    <location>
        <begin position="222"/>
        <end position="304"/>
    </location>
</feature>
<keyword evidence="2" id="KW-1015">Disulfide bond</keyword>
<name>A0ABS2XU72_POLSP</name>
<dbReference type="SMART" id="SM00409">
    <property type="entry name" value="IG"/>
    <property type="match status" value="3"/>
</dbReference>
<dbReference type="InterPro" id="IPR003598">
    <property type="entry name" value="Ig_sub2"/>
</dbReference>
<dbReference type="Pfam" id="PF13895">
    <property type="entry name" value="Ig_2"/>
    <property type="match status" value="1"/>
</dbReference>
<comment type="caution">
    <text evidence="4">The sequence shown here is derived from an EMBL/GenBank/DDBJ whole genome shotgun (WGS) entry which is preliminary data.</text>
</comment>
<dbReference type="InterPro" id="IPR003599">
    <property type="entry name" value="Ig_sub"/>
</dbReference>
<dbReference type="InterPro" id="IPR007110">
    <property type="entry name" value="Ig-like_dom"/>
</dbReference>
<feature type="non-terminal residue" evidence="4">
    <location>
        <position position="321"/>
    </location>
</feature>